<keyword evidence="4 11" id="KW-1003">Cell membrane</keyword>
<comment type="subcellular location">
    <subcellularLocation>
        <location evidence="11 12">Cell membrane</location>
        <topology evidence="11 12">Multi-pass membrane protein</topology>
    </subcellularLocation>
    <subcellularLocation>
        <location evidence="1">Membrane</location>
        <topology evidence="1">Multi-pass membrane protein</topology>
    </subcellularLocation>
</comment>
<evidence type="ECO:0000256" key="6">
    <source>
        <dbReference type="ARBA" id="ARBA00022719"/>
    </source>
</evidence>
<dbReference type="GO" id="GO:0048038">
    <property type="term" value="F:quinone binding"/>
    <property type="evidence" value="ECO:0007669"/>
    <property type="project" value="UniProtKB-KW"/>
</dbReference>
<feature type="transmembrane region" description="Helical" evidence="11">
    <location>
        <begin position="60"/>
        <end position="81"/>
    </location>
</feature>
<dbReference type="HAMAP" id="MF_01394">
    <property type="entry name" value="NDH1_NuoA"/>
    <property type="match status" value="1"/>
</dbReference>
<feature type="transmembrane region" description="Helical" evidence="11">
    <location>
        <begin position="87"/>
        <end position="108"/>
    </location>
</feature>
<evidence type="ECO:0000256" key="12">
    <source>
        <dbReference type="RuleBase" id="RU003639"/>
    </source>
</evidence>
<keyword evidence="11" id="KW-0830">Ubiquinone</keyword>
<evidence type="ECO:0000256" key="4">
    <source>
        <dbReference type="ARBA" id="ARBA00022475"/>
    </source>
</evidence>
<evidence type="ECO:0000256" key="5">
    <source>
        <dbReference type="ARBA" id="ARBA00022692"/>
    </source>
</evidence>
<keyword evidence="10 11" id="KW-0472">Membrane</keyword>
<dbReference type="Pfam" id="PF00507">
    <property type="entry name" value="Oxidored_q4"/>
    <property type="match status" value="1"/>
</dbReference>
<dbReference type="PANTHER" id="PTHR11058">
    <property type="entry name" value="NADH-UBIQUINONE OXIDOREDUCTASE CHAIN 3"/>
    <property type="match status" value="1"/>
</dbReference>
<keyword evidence="3 11" id="KW-0813">Transport</keyword>
<dbReference type="InterPro" id="IPR000440">
    <property type="entry name" value="NADH_UbQ/plastoQ_OxRdtase_su3"/>
</dbReference>
<comment type="subunit">
    <text evidence="11">NDH-1 is composed of 14 different subunits. Subunits NuoA, H, J, K, L, M, N constitute the membrane sector of the complex.</text>
</comment>
<organism evidence="13 14">
    <name type="scientific">Candidatus Viridilinea halotolerans</name>
    <dbReference type="NCBI Taxonomy" id="2491704"/>
    <lineage>
        <taxon>Bacteria</taxon>
        <taxon>Bacillati</taxon>
        <taxon>Chloroflexota</taxon>
        <taxon>Chloroflexia</taxon>
        <taxon>Chloroflexales</taxon>
        <taxon>Chloroflexineae</taxon>
        <taxon>Oscillochloridaceae</taxon>
        <taxon>Candidatus Viridilinea</taxon>
    </lineage>
</organism>
<dbReference type="Proteomes" id="UP000280307">
    <property type="component" value="Unassembled WGS sequence"/>
</dbReference>
<dbReference type="InterPro" id="IPR023043">
    <property type="entry name" value="NAD(P)H_OxRDtase_bac/plastid"/>
</dbReference>
<dbReference type="Gene3D" id="1.20.58.1610">
    <property type="entry name" value="NADH:ubiquinone/plastoquinone oxidoreductase, chain 3"/>
    <property type="match status" value="1"/>
</dbReference>
<keyword evidence="5 11" id="KW-0812">Transmembrane</keyword>
<comment type="catalytic activity">
    <reaction evidence="11 12">
        <text>a quinone + NADH + 5 H(+)(in) = a quinol + NAD(+) + 4 H(+)(out)</text>
        <dbReference type="Rhea" id="RHEA:57888"/>
        <dbReference type="ChEBI" id="CHEBI:15378"/>
        <dbReference type="ChEBI" id="CHEBI:24646"/>
        <dbReference type="ChEBI" id="CHEBI:57540"/>
        <dbReference type="ChEBI" id="CHEBI:57945"/>
        <dbReference type="ChEBI" id="CHEBI:132124"/>
    </reaction>
</comment>
<evidence type="ECO:0000313" key="14">
    <source>
        <dbReference type="Proteomes" id="UP000280307"/>
    </source>
</evidence>
<name>A0A426U4K5_9CHLR</name>
<evidence type="ECO:0000256" key="3">
    <source>
        <dbReference type="ARBA" id="ARBA00022448"/>
    </source>
</evidence>
<sequence length="118" mass="13282">MLASYLPILILFGIAVFIAVFVITLSSMLGPQRGTPRKLAPYESGMEPIGAAIRRIPVKFYVVAMLFIIFDIEVIFFYPYALVFRQLGVPGLIAMGVFFLVLVVGFVYEWKKGALKWE</sequence>
<dbReference type="GO" id="GO:0005886">
    <property type="term" value="C:plasma membrane"/>
    <property type="evidence" value="ECO:0007669"/>
    <property type="project" value="UniProtKB-SubCell"/>
</dbReference>
<dbReference type="EC" id="7.1.1.-" evidence="11"/>
<comment type="caution">
    <text evidence="13">The sequence shown here is derived from an EMBL/GenBank/DDBJ whole genome shotgun (WGS) entry which is preliminary data.</text>
</comment>
<dbReference type="GO" id="GO:0050136">
    <property type="term" value="F:NADH dehydrogenase (quinone) (non-electrogenic) activity"/>
    <property type="evidence" value="ECO:0007669"/>
    <property type="project" value="UniProtKB-UniRule"/>
</dbReference>
<keyword evidence="6 11" id="KW-0874">Quinone</keyword>
<evidence type="ECO:0000256" key="1">
    <source>
        <dbReference type="ARBA" id="ARBA00004141"/>
    </source>
</evidence>
<proteinExistence type="inferred from homology"/>
<evidence type="ECO:0000256" key="7">
    <source>
        <dbReference type="ARBA" id="ARBA00022967"/>
    </source>
</evidence>
<evidence type="ECO:0000313" key="13">
    <source>
        <dbReference type="EMBL" id="RRR74831.1"/>
    </source>
</evidence>
<comment type="function">
    <text evidence="11">NDH-1 shuttles electrons from NADH, via FMN and iron-sulfur (Fe-S) centers, to quinones in the respiratory chain. The immediate electron acceptor for the enzyme in this species is believed to be ubiquinone. Couples the redox reaction to proton translocation (for every two electrons transferred, four hydrogen ions are translocated across the cytoplasmic membrane), and thus conserves the redox energy in a proton gradient.</text>
</comment>
<gene>
    <name evidence="11" type="primary">nuoA</name>
    <name evidence="13" type="ORF">EI684_06115</name>
</gene>
<evidence type="ECO:0000256" key="9">
    <source>
        <dbReference type="ARBA" id="ARBA00023027"/>
    </source>
</evidence>
<reference evidence="13 14" key="1">
    <citation type="submission" date="2018-12" db="EMBL/GenBank/DDBJ databases">
        <title>Genome Sequence of Candidatus Viridilinea halotolerans isolated from saline sulfide-rich spring.</title>
        <authorList>
            <person name="Grouzdev D.S."/>
            <person name="Burganskaya E.I."/>
            <person name="Krutkina M.S."/>
            <person name="Sukhacheva M.V."/>
            <person name="Gorlenko V.M."/>
        </authorList>
    </citation>
    <scope>NUCLEOTIDE SEQUENCE [LARGE SCALE GENOMIC DNA]</scope>
    <source>
        <strain evidence="13">Chok-6</strain>
    </source>
</reference>
<accession>A0A426U4K5</accession>
<dbReference type="GO" id="GO:0008137">
    <property type="term" value="F:NADH dehydrogenase (ubiquinone) activity"/>
    <property type="evidence" value="ECO:0007669"/>
    <property type="project" value="InterPro"/>
</dbReference>
<keyword evidence="8 11" id="KW-1133">Transmembrane helix</keyword>
<dbReference type="EMBL" id="RSAS01000235">
    <property type="protein sequence ID" value="RRR74831.1"/>
    <property type="molecule type" value="Genomic_DNA"/>
</dbReference>
<keyword evidence="7 11" id="KW-1278">Translocase</keyword>
<dbReference type="AlphaFoldDB" id="A0A426U4K5"/>
<keyword evidence="9 11" id="KW-0520">NAD</keyword>
<protein>
    <recommendedName>
        <fullName evidence="11">NADH-quinone oxidoreductase subunit A</fullName>
        <ecNumber evidence="11">7.1.1.-</ecNumber>
    </recommendedName>
    <alternativeName>
        <fullName evidence="11">NADH dehydrogenase I subunit A</fullName>
    </alternativeName>
    <alternativeName>
        <fullName evidence="11">NDH-1 subunit A</fullName>
    </alternativeName>
    <alternativeName>
        <fullName evidence="11">NUO1</fullName>
    </alternativeName>
</protein>
<dbReference type="InterPro" id="IPR038430">
    <property type="entry name" value="NDAH_ubi_oxred_su3_sf"/>
</dbReference>
<evidence type="ECO:0000256" key="10">
    <source>
        <dbReference type="ARBA" id="ARBA00023136"/>
    </source>
</evidence>
<feature type="transmembrane region" description="Helical" evidence="11">
    <location>
        <begin position="6"/>
        <end position="29"/>
    </location>
</feature>
<evidence type="ECO:0000256" key="8">
    <source>
        <dbReference type="ARBA" id="ARBA00022989"/>
    </source>
</evidence>
<evidence type="ECO:0000256" key="11">
    <source>
        <dbReference type="HAMAP-Rule" id="MF_01394"/>
    </source>
</evidence>
<evidence type="ECO:0000256" key="2">
    <source>
        <dbReference type="ARBA" id="ARBA00008472"/>
    </source>
</evidence>
<dbReference type="GO" id="GO:0030964">
    <property type="term" value="C:NADH dehydrogenase complex"/>
    <property type="evidence" value="ECO:0007669"/>
    <property type="project" value="TreeGrafter"/>
</dbReference>
<comment type="similarity">
    <text evidence="2 11 12">Belongs to the complex I subunit 3 family.</text>
</comment>
<dbReference type="PANTHER" id="PTHR11058:SF22">
    <property type="entry name" value="NADH-QUINONE OXIDOREDUCTASE SUBUNIT A"/>
    <property type="match status" value="1"/>
</dbReference>